<dbReference type="EMBL" id="ML995474">
    <property type="protein sequence ID" value="KAF2147476.1"/>
    <property type="molecule type" value="Genomic_DNA"/>
</dbReference>
<dbReference type="Proteomes" id="UP000799438">
    <property type="component" value="Unassembled WGS sequence"/>
</dbReference>
<dbReference type="RefSeq" id="XP_033403184.1">
    <property type="nucleotide sequence ID" value="XM_033547158.1"/>
</dbReference>
<feature type="compositionally biased region" description="Basic residues" evidence="1">
    <location>
        <begin position="66"/>
        <end position="92"/>
    </location>
</feature>
<dbReference type="AlphaFoldDB" id="A0A6A6BTR5"/>
<evidence type="ECO:0000313" key="3">
    <source>
        <dbReference type="Proteomes" id="UP000799438"/>
    </source>
</evidence>
<protein>
    <submittedName>
        <fullName evidence="2">Uncharacterized protein</fullName>
    </submittedName>
</protein>
<feature type="compositionally biased region" description="Polar residues" evidence="1">
    <location>
        <begin position="23"/>
        <end position="32"/>
    </location>
</feature>
<keyword evidence="3" id="KW-1185">Reference proteome</keyword>
<reference evidence="2" key="1">
    <citation type="journal article" date="2020" name="Stud. Mycol.">
        <title>101 Dothideomycetes genomes: a test case for predicting lifestyles and emergence of pathogens.</title>
        <authorList>
            <person name="Haridas S."/>
            <person name="Albert R."/>
            <person name="Binder M."/>
            <person name="Bloem J."/>
            <person name="Labutti K."/>
            <person name="Salamov A."/>
            <person name="Andreopoulos B."/>
            <person name="Baker S."/>
            <person name="Barry K."/>
            <person name="Bills G."/>
            <person name="Bluhm B."/>
            <person name="Cannon C."/>
            <person name="Castanera R."/>
            <person name="Culley D."/>
            <person name="Daum C."/>
            <person name="Ezra D."/>
            <person name="Gonzalez J."/>
            <person name="Henrissat B."/>
            <person name="Kuo A."/>
            <person name="Liang C."/>
            <person name="Lipzen A."/>
            <person name="Lutzoni F."/>
            <person name="Magnuson J."/>
            <person name="Mondo S."/>
            <person name="Nolan M."/>
            <person name="Ohm R."/>
            <person name="Pangilinan J."/>
            <person name="Park H.-J."/>
            <person name="Ramirez L."/>
            <person name="Alfaro M."/>
            <person name="Sun H."/>
            <person name="Tritt A."/>
            <person name="Yoshinaga Y."/>
            <person name="Zwiers L.-H."/>
            <person name="Turgeon B."/>
            <person name="Goodwin S."/>
            <person name="Spatafora J."/>
            <person name="Crous P."/>
            <person name="Grigoriev I."/>
        </authorList>
    </citation>
    <scope>NUCLEOTIDE SEQUENCE</scope>
    <source>
        <strain evidence="2">CBS 121167</strain>
    </source>
</reference>
<sequence>MRDYPCICSSVRLSIQFVHTTCIPQPRSNAPQTHARRKRQKRGTSRTALGASTAHQRALSMPSRPARSRAHTARARQHQPRRRRHRHRCRRRPTLDPAKLPPTNQPPHRRMHRSVRPTEALGRASVPRPRPPTAQKHGLGHRIGRQHGLGLGL</sequence>
<evidence type="ECO:0000256" key="1">
    <source>
        <dbReference type="SAM" id="MobiDB-lite"/>
    </source>
</evidence>
<name>A0A6A6BTR5_9PEZI</name>
<accession>A0A6A6BTR5</accession>
<organism evidence="2 3">
    <name type="scientific">Aplosporella prunicola CBS 121167</name>
    <dbReference type="NCBI Taxonomy" id="1176127"/>
    <lineage>
        <taxon>Eukaryota</taxon>
        <taxon>Fungi</taxon>
        <taxon>Dikarya</taxon>
        <taxon>Ascomycota</taxon>
        <taxon>Pezizomycotina</taxon>
        <taxon>Dothideomycetes</taxon>
        <taxon>Dothideomycetes incertae sedis</taxon>
        <taxon>Botryosphaeriales</taxon>
        <taxon>Aplosporellaceae</taxon>
        <taxon>Aplosporella</taxon>
    </lineage>
</organism>
<feature type="compositionally biased region" description="Basic residues" evidence="1">
    <location>
        <begin position="34"/>
        <end position="44"/>
    </location>
</feature>
<dbReference type="GeneID" id="54304665"/>
<gene>
    <name evidence="2" type="ORF">K452DRAFT_7973</name>
</gene>
<evidence type="ECO:0000313" key="2">
    <source>
        <dbReference type="EMBL" id="KAF2147476.1"/>
    </source>
</evidence>
<proteinExistence type="predicted"/>
<feature type="region of interest" description="Disordered" evidence="1">
    <location>
        <begin position="23"/>
        <end position="153"/>
    </location>
</feature>